<dbReference type="PROSITE" id="PS00086">
    <property type="entry name" value="CYTOCHROME_P450"/>
    <property type="match status" value="1"/>
</dbReference>
<dbReference type="InterPro" id="IPR002403">
    <property type="entry name" value="Cyt_P450_E_grp-IV"/>
</dbReference>
<dbReference type="PANTHER" id="PTHR24304:SF2">
    <property type="entry name" value="24-HYDROXYCHOLESTEROL 7-ALPHA-HYDROXYLASE"/>
    <property type="match status" value="1"/>
</dbReference>
<evidence type="ECO:0000313" key="8">
    <source>
        <dbReference type="EMBL" id="AMN14212.1"/>
    </source>
</evidence>
<dbReference type="GO" id="GO:0008168">
    <property type="term" value="F:methyltransferase activity"/>
    <property type="evidence" value="ECO:0007669"/>
    <property type="project" value="UniProtKB-KW"/>
</dbReference>
<dbReference type="Gene3D" id="1.10.630.10">
    <property type="entry name" value="Cytochrome P450"/>
    <property type="match status" value="1"/>
</dbReference>
<evidence type="ECO:0000256" key="6">
    <source>
        <dbReference type="RuleBase" id="RU000461"/>
    </source>
</evidence>
<keyword evidence="8" id="KW-0808">Transferase</keyword>
<keyword evidence="2 5" id="KW-0349">Heme</keyword>
<dbReference type="GO" id="GO:0020037">
    <property type="term" value="F:heme binding"/>
    <property type="evidence" value="ECO:0007669"/>
    <property type="project" value="InterPro"/>
</dbReference>
<keyword evidence="6" id="KW-0503">Monooxygenase</keyword>
<dbReference type="GO" id="GO:0004497">
    <property type="term" value="F:monooxygenase activity"/>
    <property type="evidence" value="ECO:0007669"/>
    <property type="project" value="UniProtKB-KW"/>
</dbReference>
<evidence type="ECO:0000256" key="1">
    <source>
        <dbReference type="ARBA" id="ARBA00010617"/>
    </source>
</evidence>
<keyword evidence="7" id="KW-0812">Transmembrane</keyword>
<evidence type="ECO:0000256" key="5">
    <source>
        <dbReference type="PIRSR" id="PIRSR602403-1"/>
    </source>
</evidence>
<keyword evidence="7" id="KW-1133">Transmembrane helix</keyword>
<dbReference type="SUPFAM" id="SSF48264">
    <property type="entry name" value="Cytochrome P450"/>
    <property type="match status" value="1"/>
</dbReference>
<dbReference type="PRINTS" id="PR00465">
    <property type="entry name" value="EP450IV"/>
</dbReference>
<dbReference type="CDD" id="cd11042">
    <property type="entry name" value="CYP51-like"/>
    <property type="match status" value="1"/>
</dbReference>
<protein>
    <submittedName>
        <fullName evidence="8">Sterol 14-alpha-demethylase</fullName>
    </submittedName>
</protein>
<dbReference type="PANTHER" id="PTHR24304">
    <property type="entry name" value="CYTOCHROME P450 FAMILY 7"/>
    <property type="match status" value="1"/>
</dbReference>
<dbReference type="AlphaFoldDB" id="A0A1S5QMP4"/>
<keyword evidence="6" id="KW-0560">Oxidoreductase</keyword>
<keyword evidence="7" id="KW-0472">Membrane</keyword>
<dbReference type="GO" id="GO:0005506">
    <property type="term" value="F:iron ion binding"/>
    <property type="evidence" value="ECO:0007669"/>
    <property type="project" value="InterPro"/>
</dbReference>
<sequence>MVAAAALELFSAHPFIFGPLVLVALLALIVKVREWRKYGGYNLPPVVSSLIPFVGSGLSFAGGPLQYTTDAYKKYGDIFTMKVFGQRLTFLVGPDAHVPFFSQGDAELSQDEPYQFSVPIFGPNVVYGADLAHRNQQLKFIAASLSTKALQSYVPLIVKEAEDFFAKWDKSGTVDIRDALAELIILTASRCLMGKEIRENLFTEVAKLYQTLDEGLLPISVFFPYLPIPAHKRRDEARLAMVRMFKKIIDERRANPEVKHNDCLQVFMDARYRGEEQALNDEEITGLMIALLFAGQHTSSVTGSWTGLLLFEANNKKKFLPGVLEEQEEIRKEFGDELTMEALNKMDKLHRCVKEALRMYPPLLFVMRKVIKPFSYKDYYVPEGDTVFVSPALSMRVEEVFPNADQYNPERFVEEDKQAQKYRFVGFGAGRHGCMGENFACLQIKTIWSVLLRNFDIELVGELPKPDYTAMVVGPAHPCLLRYTRK</sequence>
<feature type="binding site" description="axial binding residue" evidence="5">
    <location>
        <position position="434"/>
    </location>
    <ligand>
        <name>heme</name>
        <dbReference type="ChEBI" id="CHEBI:30413"/>
    </ligand>
    <ligandPart>
        <name>Fe</name>
        <dbReference type="ChEBI" id="CHEBI:18248"/>
    </ligandPart>
</feature>
<dbReference type="InterPro" id="IPR036396">
    <property type="entry name" value="Cyt_P450_sf"/>
</dbReference>
<keyword evidence="3 5" id="KW-0479">Metal-binding</keyword>
<dbReference type="InterPro" id="IPR001128">
    <property type="entry name" value="Cyt_P450"/>
</dbReference>
<dbReference type="InterPro" id="IPR050529">
    <property type="entry name" value="CYP450_sterol_14alpha_dmase"/>
</dbReference>
<dbReference type="EMBL" id="KP970621">
    <property type="protein sequence ID" value="AMN14212.1"/>
    <property type="molecule type" value="mRNA"/>
</dbReference>
<feature type="transmembrane region" description="Helical" evidence="7">
    <location>
        <begin position="12"/>
        <end position="30"/>
    </location>
</feature>
<dbReference type="InterPro" id="IPR017972">
    <property type="entry name" value="Cyt_P450_CS"/>
</dbReference>
<keyword evidence="4 5" id="KW-0408">Iron</keyword>
<evidence type="ECO:0000256" key="4">
    <source>
        <dbReference type="ARBA" id="ARBA00023004"/>
    </source>
</evidence>
<name>A0A1S5QMP4_ACAPO</name>
<dbReference type="PRINTS" id="PR00385">
    <property type="entry name" value="P450"/>
</dbReference>
<evidence type="ECO:0000256" key="7">
    <source>
        <dbReference type="SAM" id="Phobius"/>
    </source>
</evidence>
<accession>A0A1S5QMP4</accession>
<gene>
    <name evidence="8" type="primary">ERG11</name>
</gene>
<reference evidence="8" key="1">
    <citation type="submission" date="2015-03" db="EMBL/GenBank/DDBJ databases">
        <title>Sterol Biosynthesis in Acanthamoeba Species.</title>
        <authorList>
            <person name="Thomson S."/>
            <person name="Rice C.A."/>
            <person name="Henriquez F.L."/>
            <person name="Roberts C.W."/>
        </authorList>
    </citation>
    <scope>NUCLEOTIDE SEQUENCE</scope>
    <source>
        <strain evidence="8">ATCC 50371</strain>
    </source>
</reference>
<comment type="cofactor">
    <cofactor evidence="5">
        <name>heme</name>
        <dbReference type="ChEBI" id="CHEBI:30413"/>
    </cofactor>
</comment>
<dbReference type="Pfam" id="PF00067">
    <property type="entry name" value="p450"/>
    <property type="match status" value="1"/>
</dbReference>
<keyword evidence="8" id="KW-0489">Methyltransferase</keyword>
<evidence type="ECO:0000256" key="2">
    <source>
        <dbReference type="ARBA" id="ARBA00022617"/>
    </source>
</evidence>
<proteinExistence type="evidence at transcript level"/>
<organism evidence="8">
    <name type="scientific">Acanthamoeba polyphaga</name>
    <name type="common">Amoeba</name>
    <dbReference type="NCBI Taxonomy" id="5757"/>
    <lineage>
        <taxon>Eukaryota</taxon>
        <taxon>Amoebozoa</taxon>
        <taxon>Discosea</taxon>
        <taxon>Longamoebia</taxon>
        <taxon>Centramoebida</taxon>
        <taxon>Acanthamoebidae</taxon>
        <taxon>Acanthamoeba</taxon>
    </lineage>
</organism>
<dbReference type="GO" id="GO:0016705">
    <property type="term" value="F:oxidoreductase activity, acting on paired donors, with incorporation or reduction of molecular oxygen"/>
    <property type="evidence" value="ECO:0007669"/>
    <property type="project" value="InterPro"/>
</dbReference>
<evidence type="ECO:0000256" key="3">
    <source>
        <dbReference type="ARBA" id="ARBA00022723"/>
    </source>
</evidence>
<dbReference type="GO" id="GO:0032259">
    <property type="term" value="P:methylation"/>
    <property type="evidence" value="ECO:0007669"/>
    <property type="project" value="UniProtKB-KW"/>
</dbReference>
<comment type="similarity">
    <text evidence="1 6">Belongs to the cytochrome P450 family.</text>
</comment>